<sequence length="313" mass="35371">MAPSTTSKLFIEFSTSSTLPIKLFTDNYHTWFKHVYHLLVASDTIGYVTGTTSCPPTTIGTDKDVTANPNHSRWVRQDHYVYLALLGSCRPEAQVVISSPTSSANAWIRLMKACVNRSHTRIMSLKERLASITKGNSSISEYLQSIRFLADELALIGDPVNDLDLVIATLRSPGFKMMQWNWRKLMTDLVMEMHGSLYASSLTQEAFQGGRKLEDDGAKVAQLSELESEKLSFIDEEKLGNLQRKLHIYNVHESKRGVQEKLHTTSGFLAWLPLPLWLIGMDSHPYLNPRQTERRLCGPADDDGAPRHMLERH</sequence>
<keyword evidence="3" id="KW-1185">Reference proteome</keyword>
<dbReference type="AlphaFoldDB" id="A0AAQ3PAI0"/>
<dbReference type="Pfam" id="PF14223">
    <property type="entry name" value="Retrotran_gag_2"/>
    <property type="match status" value="1"/>
</dbReference>
<proteinExistence type="predicted"/>
<dbReference type="PANTHER" id="PTHR47481:SF9">
    <property type="entry name" value="RETROTRANSPOSON GAG DOMAIN-CONTAINING PROTEIN"/>
    <property type="match status" value="1"/>
</dbReference>
<gene>
    <name evidence="2" type="ORF">V8G54_002599</name>
</gene>
<evidence type="ECO:0000313" key="3">
    <source>
        <dbReference type="Proteomes" id="UP001374535"/>
    </source>
</evidence>
<dbReference type="Proteomes" id="UP001374535">
    <property type="component" value="Chromosome 1"/>
</dbReference>
<reference evidence="2 3" key="1">
    <citation type="journal article" date="2023" name="Life. Sci Alliance">
        <title>Evolutionary insights into 3D genome organization and epigenetic landscape of Vigna mungo.</title>
        <authorList>
            <person name="Junaid A."/>
            <person name="Singh B."/>
            <person name="Bhatia S."/>
        </authorList>
    </citation>
    <scope>NUCLEOTIDE SEQUENCE [LARGE SCALE GENOMIC DNA]</scope>
    <source>
        <strain evidence="2">Urdbean</strain>
    </source>
</reference>
<feature type="region of interest" description="Disordered" evidence="1">
    <location>
        <begin position="292"/>
        <end position="313"/>
    </location>
</feature>
<dbReference type="EMBL" id="CP144700">
    <property type="protein sequence ID" value="WVZ24055.1"/>
    <property type="molecule type" value="Genomic_DNA"/>
</dbReference>
<name>A0AAQ3PAI0_VIGMU</name>
<evidence type="ECO:0000313" key="2">
    <source>
        <dbReference type="EMBL" id="WVZ24055.1"/>
    </source>
</evidence>
<dbReference type="PANTHER" id="PTHR47481">
    <property type="match status" value="1"/>
</dbReference>
<organism evidence="2 3">
    <name type="scientific">Vigna mungo</name>
    <name type="common">Black gram</name>
    <name type="synonym">Phaseolus mungo</name>
    <dbReference type="NCBI Taxonomy" id="3915"/>
    <lineage>
        <taxon>Eukaryota</taxon>
        <taxon>Viridiplantae</taxon>
        <taxon>Streptophyta</taxon>
        <taxon>Embryophyta</taxon>
        <taxon>Tracheophyta</taxon>
        <taxon>Spermatophyta</taxon>
        <taxon>Magnoliopsida</taxon>
        <taxon>eudicotyledons</taxon>
        <taxon>Gunneridae</taxon>
        <taxon>Pentapetalae</taxon>
        <taxon>rosids</taxon>
        <taxon>fabids</taxon>
        <taxon>Fabales</taxon>
        <taxon>Fabaceae</taxon>
        <taxon>Papilionoideae</taxon>
        <taxon>50 kb inversion clade</taxon>
        <taxon>NPAAA clade</taxon>
        <taxon>indigoferoid/millettioid clade</taxon>
        <taxon>Phaseoleae</taxon>
        <taxon>Vigna</taxon>
    </lineage>
</organism>
<evidence type="ECO:0008006" key="4">
    <source>
        <dbReference type="Google" id="ProtNLM"/>
    </source>
</evidence>
<protein>
    <recommendedName>
        <fullName evidence="4">Retrotransposon Copia-like N-terminal domain-containing protein</fullName>
    </recommendedName>
</protein>
<feature type="compositionally biased region" description="Basic and acidic residues" evidence="1">
    <location>
        <begin position="304"/>
        <end position="313"/>
    </location>
</feature>
<evidence type="ECO:0000256" key="1">
    <source>
        <dbReference type="SAM" id="MobiDB-lite"/>
    </source>
</evidence>
<accession>A0AAQ3PAI0</accession>